<sequence length="126" mass="14589">MGVDLVRVVKGRYWIAIVFDLVVLCVIVNVLLRKFLAGVFFILVICIMILSLSPKESVRLRITIDGHPITALKCHPKYFSKSEKYFRKPAYSIQSRYGYPSSDGSYEVYDFKVQKYVVFNFAEHII</sequence>
<keyword evidence="1" id="KW-0472">Membrane</keyword>
<evidence type="ECO:0000256" key="1">
    <source>
        <dbReference type="SAM" id="Phobius"/>
    </source>
</evidence>
<feature type="transmembrane region" description="Helical" evidence="1">
    <location>
        <begin position="35"/>
        <end position="52"/>
    </location>
</feature>
<dbReference type="AlphaFoldDB" id="C0XHX5"/>
<organism evidence="2 3">
    <name type="scientific">Lentilactobacillus hilgardii (strain ATCC 8290 / DSM 20176 / CCUG 30140 / JCM 1155 / KCTC 3500 / NBRC 15886 / NCIMB 8040 / NRRL B-1843 / 9)</name>
    <dbReference type="NCBI Taxonomy" id="1423757"/>
    <lineage>
        <taxon>Bacteria</taxon>
        <taxon>Bacillati</taxon>
        <taxon>Bacillota</taxon>
        <taxon>Bacilli</taxon>
        <taxon>Lactobacillales</taxon>
        <taxon>Lactobacillaceae</taxon>
        <taxon>Lentilactobacillus</taxon>
    </lineage>
</organism>
<keyword evidence="1" id="KW-1133">Transmembrane helix</keyword>
<evidence type="ECO:0000313" key="2">
    <source>
        <dbReference type="EMBL" id="EEI25043.1"/>
    </source>
</evidence>
<keyword evidence="3" id="KW-1185">Reference proteome</keyword>
<accession>C0XHX5</accession>
<keyword evidence="1" id="KW-0812">Transmembrane</keyword>
<evidence type="ECO:0000313" key="3">
    <source>
        <dbReference type="Proteomes" id="UP000003752"/>
    </source>
</evidence>
<proteinExistence type="predicted"/>
<gene>
    <name evidence="2" type="ORF">HMPREF0519_0836</name>
</gene>
<comment type="caution">
    <text evidence="2">The sequence shown here is derived from an EMBL/GenBank/DDBJ whole genome shotgun (WGS) entry which is preliminary data.</text>
</comment>
<dbReference type="RefSeq" id="WP_003633617.1">
    <property type="nucleotide sequence ID" value="NZ_AZDF01000021.1"/>
</dbReference>
<dbReference type="HOGENOM" id="CLU_161954_0_0_9"/>
<name>C0XHX5_LENH9</name>
<dbReference type="EMBL" id="ACGP01000104">
    <property type="protein sequence ID" value="EEI25043.1"/>
    <property type="molecule type" value="Genomic_DNA"/>
</dbReference>
<protein>
    <submittedName>
        <fullName evidence="2">Uncharacterized protein</fullName>
    </submittedName>
</protein>
<dbReference type="Proteomes" id="UP000003752">
    <property type="component" value="Unassembled WGS sequence"/>
</dbReference>
<feature type="transmembrane region" description="Helical" evidence="1">
    <location>
        <begin position="12"/>
        <end position="29"/>
    </location>
</feature>
<reference evidence="2 3" key="1">
    <citation type="submission" date="2009-01" db="EMBL/GenBank/DDBJ databases">
        <authorList>
            <person name="Qin X."/>
            <person name="Bachman B."/>
            <person name="Battles P."/>
            <person name="Bell A."/>
            <person name="Bess C."/>
            <person name="Bickham C."/>
            <person name="Chaboub L."/>
            <person name="Chen D."/>
            <person name="Coyle M."/>
            <person name="Deiros D.R."/>
            <person name="Dinh H."/>
            <person name="Forbes L."/>
            <person name="Fowler G."/>
            <person name="Francisco L."/>
            <person name="Fu Q."/>
            <person name="Gubbala S."/>
            <person name="Hale W."/>
            <person name="Han Y."/>
            <person name="Hemphill L."/>
            <person name="Highlander S.K."/>
            <person name="Hirani K."/>
            <person name="Hogues M."/>
            <person name="Jackson L."/>
            <person name="Jakkamsetti A."/>
            <person name="Javaid M."/>
            <person name="Jiang H."/>
            <person name="Korchina V."/>
            <person name="Kovar C."/>
            <person name="Lara F."/>
            <person name="Lee S."/>
            <person name="Mata R."/>
            <person name="Mathew T."/>
            <person name="Moen C."/>
            <person name="Morales K."/>
            <person name="Munidasa M."/>
            <person name="Nazareth L."/>
            <person name="Ngo R."/>
            <person name="Nguyen L."/>
            <person name="Okwuonu G."/>
            <person name="Ongeri F."/>
            <person name="Patil S."/>
            <person name="Petrosino J."/>
            <person name="Pham C."/>
            <person name="Pham P."/>
            <person name="Pu L.-L."/>
            <person name="Puazo M."/>
            <person name="Raj R."/>
            <person name="Reid J."/>
            <person name="Rouhana J."/>
            <person name="Saada N."/>
            <person name="Shang Y."/>
            <person name="Simmons D."/>
            <person name="Thornton R."/>
            <person name="Warren J."/>
            <person name="Weissenberger G."/>
            <person name="Zhang J."/>
            <person name="Zhang L."/>
            <person name="Zhou C."/>
            <person name="Zhu D."/>
            <person name="Muzny D."/>
            <person name="Worley K."/>
            <person name="Gibbs R."/>
        </authorList>
    </citation>
    <scope>NUCLEOTIDE SEQUENCE [LARGE SCALE GENOMIC DNA]</scope>
    <source>
        <strain evidence="3">ATCC 8290 / DSM 20176 / CCUG 30140 / JCM 1155 / KCTC 3500 / NBRC 15886 / NCIMB 8040 / NRRL B-1843 / 9</strain>
    </source>
</reference>